<dbReference type="Gene3D" id="3.40.50.12780">
    <property type="entry name" value="N-terminal domain of ligase-like"/>
    <property type="match status" value="1"/>
</dbReference>
<accession>A0ABD0S6K5</accession>
<dbReference type="Gene3D" id="3.30.300.30">
    <property type="match status" value="1"/>
</dbReference>
<evidence type="ECO:0000256" key="4">
    <source>
        <dbReference type="ARBA" id="ARBA00023140"/>
    </source>
</evidence>
<evidence type="ECO:0000259" key="6">
    <source>
        <dbReference type="Pfam" id="PF13193"/>
    </source>
</evidence>
<dbReference type="GO" id="GO:0005777">
    <property type="term" value="C:peroxisome"/>
    <property type="evidence" value="ECO:0007669"/>
    <property type="project" value="UniProtKB-SubCell"/>
</dbReference>
<evidence type="ECO:0000256" key="2">
    <source>
        <dbReference type="ARBA" id="ARBA00006432"/>
    </source>
</evidence>
<dbReference type="GO" id="GO:0016874">
    <property type="term" value="F:ligase activity"/>
    <property type="evidence" value="ECO:0007669"/>
    <property type="project" value="UniProtKB-KW"/>
</dbReference>
<comment type="similarity">
    <text evidence="2">Belongs to the ATP-dependent AMP-binding enzyme family.</text>
</comment>
<evidence type="ECO:0000256" key="1">
    <source>
        <dbReference type="ARBA" id="ARBA00004275"/>
    </source>
</evidence>
<keyword evidence="3" id="KW-0436">Ligase</keyword>
<dbReference type="Pfam" id="PF00501">
    <property type="entry name" value="AMP-binding"/>
    <property type="match status" value="1"/>
</dbReference>
<dbReference type="Proteomes" id="UP001549921">
    <property type="component" value="Unassembled WGS sequence"/>
</dbReference>
<dbReference type="InterPro" id="IPR000873">
    <property type="entry name" value="AMP-dep_synth/lig_dom"/>
</dbReference>
<dbReference type="AlphaFoldDB" id="A0ABD0S6K5"/>
<keyword evidence="4" id="KW-0576">Peroxisome</keyword>
<dbReference type="InterPro" id="IPR025110">
    <property type="entry name" value="AMP-bd_C"/>
</dbReference>
<dbReference type="SUPFAM" id="SSF56801">
    <property type="entry name" value="Acetyl-CoA synthetase-like"/>
    <property type="match status" value="1"/>
</dbReference>
<evidence type="ECO:0000313" key="8">
    <source>
        <dbReference type="Proteomes" id="UP001549921"/>
    </source>
</evidence>
<evidence type="ECO:0008006" key="9">
    <source>
        <dbReference type="Google" id="ProtNLM"/>
    </source>
</evidence>
<reference evidence="7 8" key="1">
    <citation type="submission" date="2024-06" db="EMBL/GenBank/DDBJ databases">
        <title>A chromosome-level genome assembly of beet webworm, Loxostege sticticalis.</title>
        <authorList>
            <person name="Zhang Y."/>
        </authorList>
    </citation>
    <scope>NUCLEOTIDE SEQUENCE [LARGE SCALE GENOMIC DNA]</scope>
    <source>
        <strain evidence="7">AQ028</strain>
        <tissue evidence="7">Male pupae</tissue>
    </source>
</reference>
<feature type="domain" description="AMP-binding enzyme C-terminal" evidence="6">
    <location>
        <begin position="455"/>
        <end position="531"/>
    </location>
</feature>
<feature type="domain" description="AMP-dependent synthetase/ligase" evidence="5">
    <location>
        <begin position="35"/>
        <end position="405"/>
    </location>
</feature>
<dbReference type="InterPro" id="IPR045851">
    <property type="entry name" value="AMP-bd_C_sf"/>
</dbReference>
<dbReference type="InterPro" id="IPR020845">
    <property type="entry name" value="AMP-binding_CS"/>
</dbReference>
<evidence type="ECO:0000313" key="7">
    <source>
        <dbReference type="EMBL" id="KAL0809700.1"/>
    </source>
</evidence>
<dbReference type="InterPro" id="IPR042099">
    <property type="entry name" value="ANL_N_sf"/>
</dbReference>
<proteinExistence type="inferred from homology"/>
<dbReference type="FunFam" id="3.30.300.30:FF:000007">
    <property type="entry name" value="4-coumarate--CoA ligase 2"/>
    <property type="match status" value="1"/>
</dbReference>
<sequence>MLRNSNYMYGSKDLVLPARIHLGEFMLDRMWSVKEKTLYINGSTNESITYGQTAQQAMNFSVSLTHMGVRKGDVVAICSENRFEFWGVIIGGACAGAVLTTVNPGYTEGEIKHVMSISKPKYVVLSPYTYKLHGKTFKSLPYIKTIIIFGEHKPSNALLYNDLAVSNNNGSGNVIVNNYLARNVKYEEFEAVDVDGQTDTLFILYSSGTTGLPKGVMLTHLNVLSSCCAPTNLSTDLLSLTIAPWFHVMGLNGALLGMANARTAVHLPKFDVDLFLRTIEKYKIAQVTVVPPVVVAVCKAPGQYDLSSVKIIYSGAAPLHKETEELLKTKFPNIEAVMQGYGMTETTLAVTRDTYNQALPTKPGSVGRVAAGVTIKIVDIDSRIPLGPNQSGEICVKGSLVMKGYVGKDRNSDFDSEGFFKTGDVGYYDEDGCFFIVDRLKELIKYKAFQVAPAEIEALLIEHPAVRDAAVVGVPDKAAGEVPLAFVVKQAGQAVTEKEIQQFVAERLSNPKHLRGGVRFVDAIPKNPSGKILRKDLRKMVNSKKSKL</sequence>
<name>A0ABD0S6K5_LOXSC</name>
<dbReference type="PANTHER" id="PTHR24096:SF149">
    <property type="entry name" value="AMP-BINDING DOMAIN-CONTAINING PROTEIN-RELATED"/>
    <property type="match status" value="1"/>
</dbReference>
<evidence type="ECO:0000256" key="3">
    <source>
        <dbReference type="ARBA" id="ARBA00022598"/>
    </source>
</evidence>
<organism evidence="7 8">
    <name type="scientific">Loxostege sticticalis</name>
    <name type="common">Beet webworm moth</name>
    <dbReference type="NCBI Taxonomy" id="481309"/>
    <lineage>
        <taxon>Eukaryota</taxon>
        <taxon>Metazoa</taxon>
        <taxon>Ecdysozoa</taxon>
        <taxon>Arthropoda</taxon>
        <taxon>Hexapoda</taxon>
        <taxon>Insecta</taxon>
        <taxon>Pterygota</taxon>
        <taxon>Neoptera</taxon>
        <taxon>Endopterygota</taxon>
        <taxon>Lepidoptera</taxon>
        <taxon>Glossata</taxon>
        <taxon>Ditrysia</taxon>
        <taxon>Pyraloidea</taxon>
        <taxon>Crambidae</taxon>
        <taxon>Pyraustinae</taxon>
        <taxon>Loxostege</taxon>
    </lineage>
</organism>
<evidence type="ECO:0000259" key="5">
    <source>
        <dbReference type="Pfam" id="PF00501"/>
    </source>
</evidence>
<dbReference type="PANTHER" id="PTHR24096">
    <property type="entry name" value="LONG-CHAIN-FATTY-ACID--COA LIGASE"/>
    <property type="match status" value="1"/>
</dbReference>
<comment type="caution">
    <text evidence="7">The sequence shown here is derived from an EMBL/GenBank/DDBJ whole genome shotgun (WGS) entry which is preliminary data.</text>
</comment>
<dbReference type="PROSITE" id="PS00455">
    <property type="entry name" value="AMP_BINDING"/>
    <property type="match status" value="1"/>
</dbReference>
<dbReference type="EMBL" id="JBEDNZ010000028">
    <property type="protein sequence ID" value="KAL0809700.1"/>
    <property type="molecule type" value="Genomic_DNA"/>
</dbReference>
<gene>
    <name evidence="7" type="ORF">ABMA28_011214</name>
</gene>
<comment type="subcellular location">
    <subcellularLocation>
        <location evidence="1">Peroxisome</location>
    </subcellularLocation>
</comment>
<protein>
    <recommendedName>
        <fullName evidence="9">Luciferin 4-monooxygenase</fullName>
    </recommendedName>
</protein>
<dbReference type="CDD" id="cd05911">
    <property type="entry name" value="Firefly_Luc_like"/>
    <property type="match status" value="1"/>
</dbReference>
<dbReference type="Pfam" id="PF13193">
    <property type="entry name" value="AMP-binding_C"/>
    <property type="match status" value="1"/>
</dbReference>